<keyword evidence="2" id="KW-0472">Membrane</keyword>
<proteinExistence type="inferred from homology"/>
<evidence type="ECO:0000259" key="3">
    <source>
        <dbReference type="Pfam" id="PF08212"/>
    </source>
</evidence>
<dbReference type="EMBL" id="SMZO01000047">
    <property type="protein sequence ID" value="TDL85298.1"/>
    <property type="molecule type" value="Genomic_DNA"/>
</dbReference>
<dbReference type="OrthoDB" id="594739at2"/>
<keyword evidence="2" id="KW-0998">Cell outer membrane</keyword>
<dbReference type="PROSITE" id="PS00213">
    <property type="entry name" value="LIPOCALIN"/>
    <property type="match status" value="1"/>
</dbReference>
<comment type="subunit">
    <text evidence="2">Homodimer.</text>
</comment>
<dbReference type="Proteomes" id="UP000294562">
    <property type="component" value="Unassembled WGS sequence"/>
</dbReference>
<sequence length="177" mass="19291">MIAQRGLLLALCVSLAACGTVYRDTDTPMTAQAIDPTRYAGLWYEIARFPVSFQRGCTATTAEYGVTGPDTISVVNTCRDETPDGPVKQVVGSADIEAPGKLRVRFDSVPFVRAPYWVLWVDEAYDTAVVGVPSGKAGWVLARTPQIPDDRWQAALSVLRANGYDTKQLLQTEQPIP</sequence>
<reference evidence="4 5" key="1">
    <citation type="submission" date="2019-03" db="EMBL/GenBank/DDBJ databases">
        <title>Rhodobacteraceae bacterium SM1902, a new member of the family Rhodobacteraceae isolated from Yantai.</title>
        <authorList>
            <person name="Sun Y."/>
        </authorList>
    </citation>
    <scope>NUCLEOTIDE SEQUENCE [LARGE SCALE GENOMIC DNA]</scope>
    <source>
        <strain evidence="4 5">SM1902</strain>
    </source>
</reference>
<feature type="chain" id="PRO_5021061031" description="Outer membrane lipoprotein Blc" evidence="2">
    <location>
        <begin position="24"/>
        <end position="177"/>
    </location>
</feature>
<comment type="caution">
    <text evidence="4">The sequence shown here is derived from an EMBL/GenBank/DDBJ whole genome shotgun (WGS) entry which is preliminary data.</text>
</comment>
<evidence type="ECO:0000313" key="5">
    <source>
        <dbReference type="Proteomes" id="UP000294562"/>
    </source>
</evidence>
<dbReference type="InterPro" id="IPR022272">
    <property type="entry name" value="Lipocalin_CS"/>
</dbReference>
<protein>
    <recommendedName>
        <fullName evidence="2">Outer membrane lipoprotein Blc</fullName>
    </recommendedName>
</protein>
<comment type="subcellular location">
    <subcellularLocation>
        <location evidence="2">Cell outer membrane</location>
    </subcellularLocation>
</comment>
<evidence type="ECO:0000256" key="2">
    <source>
        <dbReference type="PIRNR" id="PIRNR036893"/>
    </source>
</evidence>
<comment type="function">
    <text evidence="2">Involved in the storage or transport of lipids necessary for membrane maintenance under stressful conditions. Displays a binding preference for lysophospholipids.</text>
</comment>
<dbReference type="PANTHER" id="PTHR10612:SF34">
    <property type="entry name" value="APOLIPOPROTEIN D"/>
    <property type="match status" value="1"/>
</dbReference>
<organism evidence="4 5">
    <name type="scientific">Meridianimarinicoccus aquatilis</name>
    <dbReference type="NCBI Taxonomy" id="2552766"/>
    <lineage>
        <taxon>Bacteria</taxon>
        <taxon>Pseudomonadati</taxon>
        <taxon>Pseudomonadota</taxon>
        <taxon>Alphaproteobacteria</taxon>
        <taxon>Rhodobacterales</taxon>
        <taxon>Paracoccaceae</taxon>
        <taxon>Meridianimarinicoccus</taxon>
    </lineage>
</organism>
<dbReference type="Pfam" id="PF08212">
    <property type="entry name" value="Lipocalin_2"/>
    <property type="match status" value="1"/>
</dbReference>
<dbReference type="PRINTS" id="PR01171">
    <property type="entry name" value="BCTLIPOCALIN"/>
</dbReference>
<comment type="similarity">
    <text evidence="1 2">Belongs to the calycin superfamily. Lipocalin family.</text>
</comment>
<dbReference type="InterPro" id="IPR002446">
    <property type="entry name" value="Lipocalin_bac"/>
</dbReference>
<dbReference type="GO" id="GO:0006950">
    <property type="term" value="P:response to stress"/>
    <property type="evidence" value="ECO:0007669"/>
    <property type="project" value="UniProtKB-ARBA"/>
</dbReference>
<keyword evidence="5" id="KW-1185">Reference proteome</keyword>
<dbReference type="CDD" id="cd19438">
    <property type="entry name" value="lipocalin_Blc-like"/>
    <property type="match status" value="1"/>
</dbReference>
<dbReference type="PIRSF" id="PIRSF036893">
    <property type="entry name" value="Lipocalin_ApoD"/>
    <property type="match status" value="1"/>
</dbReference>
<feature type="domain" description="Lipocalin/cytosolic fatty-acid binding" evidence="3">
    <location>
        <begin position="34"/>
        <end position="174"/>
    </location>
</feature>
<dbReference type="PROSITE" id="PS51257">
    <property type="entry name" value="PROKAR_LIPOPROTEIN"/>
    <property type="match status" value="1"/>
</dbReference>
<dbReference type="PANTHER" id="PTHR10612">
    <property type="entry name" value="APOLIPOPROTEIN D"/>
    <property type="match status" value="1"/>
</dbReference>
<evidence type="ECO:0000256" key="1">
    <source>
        <dbReference type="ARBA" id="ARBA00006889"/>
    </source>
</evidence>
<accession>A0A4R6ARP9</accession>
<evidence type="ECO:0000313" key="4">
    <source>
        <dbReference type="EMBL" id="TDL85298.1"/>
    </source>
</evidence>
<name>A0A4R6ARP9_9RHOB</name>
<dbReference type="Gene3D" id="2.40.128.20">
    <property type="match status" value="1"/>
</dbReference>
<keyword evidence="2" id="KW-0446">Lipid-binding</keyword>
<dbReference type="InterPro" id="IPR012674">
    <property type="entry name" value="Calycin"/>
</dbReference>
<dbReference type="InterPro" id="IPR022271">
    <property type="entry name" value="Lipocalin_ApoD"/>
</dbReference>
<dbReference type="SUPFAM" id="SSF50814">
    <property type="entry name" value="Lipocalins"/>
    <property type="match status" value="1"/>
</dbReference>
<keyword evidence="2" id="KW-0449">Lipoprotein</keyword>
<dbReference type="GO" id="GO:0009279">
    <property type="term" value="C:cell outer membrane"/>
    <property type="evidence" value="ECO:0007669"/>
    <property type="project" value="UniProtKB-SubCell"/>
</dbReference>
<dbReference type="InterPro" id="IPR000566">
    <property type="entry name" value="Lipocln_cytosolic_FA-bd_dom"/>
</dbReference>
<keyword evidence="2" id="KW-0732">Signal</keyword>
<gene>
    <name evidence="4" type="ORF">E2L05_15965</name>
</gene>
<feature type="signal peptide" evidence="2">
    <location>
        <begin position="1"/>
        <end position="23"/>
    </location>
</feature>
<dbReference type="GO" id="GO:0008289">
    <property type="term" value="F:lipid binding"/>
    <property type="evidence" value="ECO:0007669"/>
    <property type="project" value="UniProtKB-UniRule"/>
</dbReference>
<dbReference type="InterPro" id="IPR047202">
    <property type="entry name" value="Lipocalin_Blc-like_dom"/>
</dbReference>
<dbReference type="AlphaFoldDB" id="A0A4R6ARP9"/>